<dbReference type="AlphaFoldDB" id="A0A5P2UKJ2"/>
<dbReference type="Gene3D" id="3.40.640.10">
    <property type="entry name" value="Type I PLP-dependent aspartate aminotransferase-like (Major domain)"/>
    <property type="match status" value="1"/>
</dbReference>
<dbReference type="EMBL" id="CP023701">
    <property type="protein sequence ID" value="QEU78161.1"/>
    <property type="molecule type" value="Genomic_DNA"/>
</dbReference>
<gene>
    <name evidence="8" type="ORF">CP968_07575</name>
    <name evidence="7" type="ORF">GCM10010371_13730</name>
</gene>
<reference evidence="8 9" key="2">
    <citation type="submission" date="2017-09" db="EMBL/GenBank/DDBJ databases">
        <authorList>
            <person name="Lee N."/>
            <person name="Cho B.-K."/>
        </authorList>
    </citation>
    <scope>NUCLEOTIDE SEQUENCE [LARGE SCALE GENOMIC DNA]</scope>
    <source>
        <strain evidence="8 9">ATCC 27467</strain>
    </source>
</reference>
<name>A0A5P2UKJ2_9ACTN</name>
<dbReference type="GO" id="GO:0003700">
    <property type="term" value="F:DNA-binding transcription factor activity"/>
    <property type="evidence" value="ECO:0007669"/>
    <property type="project" value="InterPro"/>
</dbReference>
<keyword evidence="8" id="KW-0808">Transferase</keyword>
<evidence type="ECO:0000256" key="5">
    <source>
        <dbReference type="ARBA" id="ARBA00023163"/>
    </source>
</evidence>
<dbReference type="InterPro" id="IPR036390">
    <property type="entry name" value="WH_DNA-bd_sf"/>
</dbReference>
<protein>
    <submittedName>
        <fullName evidence="7">GntR family transcriptional regulator</fullName>
    </submittedName>
    <submittedName>
        <fullName evidence="8">PLP-dependent aminotransferase family protein</fullName>
    </submittedName>
</protein>
<dbReference type="SUPFAM" id="SSF46785">
    <property type="entry name" value="Winged helix' DNA-binding domain"/>
    <property type="match status" value="1"/>
</dbReference>
<dbReference type="InterPro" id="IPR004839">
    <property type="entry name" value="Aminotransferase_I/II_large"/>
</dbReference>
<dbReference type="PANTHER" id="PTHR46577">
    <property type="entry name" value="HTH-TYPE TRANSCRIPTIONAL REGULATORY PROTEIN GABR"/>
    <property type="match status" value="1"/>
</dbReference>
<dbReference type="InterPro" id="IPR015424">
    <property type="entry name" value="PyrdxlP-dep_Trfase"/>
</dbReference>
<evidence type="ECO:0000256" key="4">
    <source>
        <dbReference type="ARBA" id="ARBA00023125"/>
    </source>
</evidence>
<dbReference type="Pfam" id="PF00155">
    <property type="entry name" value="Aminotran_1_2"/>
    <property type="match status" value="1"/>
</dbReference>
<dbReference type="SMART" id="SM00345">
    <property type="entry name" value="HTH_GNTR"/>
    <property type="match status" value="1"/>
</dbReference>
<dbReference type="KEGG" id="ssub:CP968_07575"/>
<dbReference type="Pfam" id="PF00392">
    <property type="entry name" value="GntR"/>
    <property type="match status" value="1"/>
</dbReference>
<evidence type="ECO:0000313" key="8">
    <source>
        <dbReference type="EMBL" id="QEU78161.1"/>
    </source>
</evidence>
<keyword evidence="9" id="KW-1185">Reference proteome</keyword>
<organism evidence="8 9">
    <name type="scientific">Streptomyces subrutilus</name>
    <dbReference type="NCBI Taxonomy" id="36818"/>
    <lineage>
        <taxon>Bacteria</taxon>
        <taxon>Bacillati</taxon>
        <taxon>Actinomycetota</taxon>
        <taxon>Actinomycetes</taxon>
        <taxon>Kitasatosporales</taxon>
        <taxon>Streptomycetaceae</taxon>
        <taxon>Streptomyces</taxon>
    </lineage>
</organism>
<dbReference type="Proteomes" id="UP000634660">
    <property type="component" value="Unassembled WGS sequence"/>
</dbReference>
<dbReference type="PANTHER" id="PTHR46577:SF1">
    <property type="entry name" value="HTH-TYPE TRANSCRIPTIONAL REGULATORY PROTEIN GABR"/>
    <property type="match status" value="1"/>
</dbReference>
<dbReference type="PROSITE" id="PS50949">
    <property type="entry name" value="HTH_GNTR"/>
    <property type="match status" value="1"/>
</dbReference>
<dbReference type="RefSeq" id="WP_150517253.1">
    <property type="nucleotide sequence ID" value="NZ_BMVX01000004.1"/>
</dbReference>
<feature type="domain" description="HTH gntR-type" evidence="6">
    <location>
        <begin position="15"/>
        <end position="83"/>
    </location>
</feature>
<dbReference type="OrthoDB" id="594134at2"/>
<dbReference type="InterPro" id="IPR015421">
    <property type="entry name" value="PyrdxlP-dep_Trfase_major"/>
</dbReference>
<dbReference type="CDD" id="cd00609">
    <property type="entry name" value="AAT_like"/>
    <property type="match status" value="1"/>
</dbReference>
<evidence type="ECO:0000256" key="3">
    <source>
        <dbReference type="ARBA" id="ARBA00023015"/>
    </source>
</evidence>
<accession>A0A5P2UKJ2</accession>
<comment type="similarity">
    <text evidence="1">In the C-terminal section; belongs to the class-I pyridoxal-phosphate-dependent aminotransferase family.</text>
</comment>
<keyword evidence="3" id="KW-0805">Transcription regulation</keyword>
<reference evidence="7" key="3">
    <citation type="submission" date="2020-09" db="EMBL/GenBank/DDBJ databases">
        <authorList>
            <person name="Sun Q."/>
            <person name="Ohkuma M."/>
        </authorList>
    </citation>
    <scope>NUCLEOTIDE SEQUENCE</scope>
    <source>
        <strain evidence="7">JCM 4834</strain>
    </source>
</reference>
<dbReference type="InterPro" id="IPR000524">
    <property type="entry name" value="Tscrpt_reg_HTH_GntR"/>
</dbReference>
<dbReference type="GO" id="GO:0008483">
    <property type="term" value="F:transaminase activity"/>
    <property type="evidence" value="ECO:0007669"/>
    <property type="project" value="UniProtKB-KW"/>
</dbReference>
<keyword evidence="4" id="KW-0238">DNA-binding</keyword>
<reference evidence="7" key="1">
    <citation type="journal article" date="2014" name="Int. J. Syst. Evol. Microbiol.">
        <title>Complete genome sequence of Corynebacterium casei LMG S-19264T (=DSM 44701T), isolated from a smear-ripened cheese.</title>
        <authorList>
            <consortium name="US DOE Joint Genome Institute (JGI-PGF)"/>
            <person name="Walter F."/>
            <person name="Albersmeier A."/>
            <person name="Kalinowski J."/>
            <person name="Ruckert C."/>
        </authorList>
    </citation>
    <scope>NUCLEOTIDE SEQUENCE</scope>
    <source>
        <strain evidence="7">JCM 4834</strain>
    </source>
</reference>
<dbReference type="CDD" id="cd07377">
    <property type="entry name" value="WHTH_GntR"/>
    <property type="match status" value="1"/>
</dbReference>
<dbReference type="GO" id="GO:0030170">
    <property type="term" value="F:pyridoxal phosphate binding"/>
    <property type="evidence" value="ECO:0007669"/>
    <property type="project" value="InterPro"/>
</dbReference>
<dbReference type="EMBL" id="BMVX01000004">
    <property type="protein sequence ID" value="GGZ55482.1"/>
    <property type="molecule type" value="Genomic_DNA"/>
</dbReference>
<proteinExistence type="inferred from homology"/>
<dbReference type="GO" id="GO:0003677">
    <property type="term" value="F:DNA binding"/>
    <property type="evidence" value="ECO:0007669"/>
    <property type="project" value="UniProtKB-KW"/>
</dbReference>
<dbReference type="SUPFAM" id="SSF53383">
    <property type="entry name" value="PLP-dependent transferases"/>
    <property type="match status" value="1"/>
</dbReference>
<keyword evidence="5" id="KW-0804">Transcription</keyword>
<keyword evidence="8" id="KW-0032">Aminotransferase</keyword>
<dbReference type="Gene3D" id="1.10.10.10">
    <property type="entry name" value="Winged helix-like DNA-binding domain superfamily/Winged helix DNA-binding domain"/>
    <property type="match status" value="1"/>
</dbReference>
<evidence type="ECO:0000256" key="1">
    <source>
        <dbReference type="ARBA" id="ARBA00005384"/>
    </source>
</evidence>
<evidence type="ECO:0000259" key="6">
    <source>
        <dbReference type="PROSITE" id="PS50949"/>
    </source>
</evidence>
<evidence type="ECO:0000313" key="7">
    <source>
        <dbReference type="EMBL" id="GGZ55482.1"/>
    </source>
</evidence>
<sequence>MTWHVTLEVRRDTQEPLGSQIADQLRRQVEQGRLAPRSRLPSSRQLAQDLKVSRSVVVEVYEKLTGEGLLESVRGSGTRVAAHADTRIRKPVVLVDRVIPSARFNLLPGTPNPATFPHREWMASYQRAVTTARYQGLGYPPLLGVEQLRTELVAYLGRVRGVLGHPDNTMVTGGFAHGLGLICAALSELGIDRLAVEDPSHDRQRQFVEENGIRTLAVPVGPEGVEIEQLYASRVRAVLVTPSHQFPLGVPMSPNRQQELVRWARDTGGWIIEDDYDGGLWLEHRGRHLALQPADPERVIYAGTASKLLAPGLRLGWLVLPPPLTSMMEAIRVRRDLGGDGLMQLAFADFLRSGLLDGHLRKMRTRYLAQHAMLTQAVEQYLPAATLVGPVAGLHVLAALPPRTDEERLVAEALQRSVLVKGSRAYYDDPATARPGLVLGYTALGRSGISEAIRRIGGVYTRQSDGTRPTGPVS</sequence>
<dbReference type="PRINTS" id="PR00035">
    <property type="entry name" value="HTHGNTR"/>
</dbReference>
<dbReference type="InterPro" id="IPR051446">
    <property type="entry name" value="HTH_trans_reg/aminotransferase"/>
</dbReference>
<evidence type="ECO:0000256" key="2">
    <source>
        <dbReference type="ARBA" id="ARBA00022898"/>
    </source>
</evidence>
<keyword evidence="2" id="KW-0663">Pyridoxal phosphate</keyword>
<dbReference type="Proteomes" id="UP000326831">
    <property type="component" value="Chromosome"/>
</dbReference>
<evidence type="ECO:0000313" key="9">
    <source>
        <dbReference type="Proteomes" id="UP000326831"/>
    </source>
</evidence>
<dbReference type="InterPro" id="IPR036388">
    <property type="entry name" value="WH-like_DNA-bd_sf"/>
</dbReference>